<protein>
    <submittedName>
        <fullName evidence="2">Uncharacterized protein</fullName>
    </submittedName>
</protein>
<gene>
    <name evidence="2" type="ORF">GGX14DRAFT_566888</name>
</gene>
<comment type="caution">
    <text evidence="2">The sequence shown here is derived from an EMBL/GenBank/DDBJ whole genome shotgun (WGS) entry which is preliminary data.</text>
</comment>
<proteinExistence type="predicted"/>
<evidence type="ECO:0000313" key="2">
    <source>
        <dbReference type="EMBL" id="KAJ7208678.1"/>
    </source>
</evidence>
<feature type="transmembrane region" description="Helical" evidence="1">
    <location>
        <begin position="48"/>
        <end position="71"/>
    </location>
</feature>
<feature type="transmembrane region" description="Helical" evidence="1">
    <location>
        <begin position="242"/>
        <end position="262"/>
    </location>
</feature>
<dbReference type="AlphaFoldDB" id="A0AAD6YGL4"/>
<keyword evidence="3" id="KW-1185">Reference proteome</keyword>
<keyword evidence="1" id="KW-0472">Membrane</keyword>
<reference evidence="2" key="1">
    <citation type="submission" date="2023-03" db="EMBL/GenBank/DDBJ databases">
        <title>Massive genome expansion in bonnet fungi (Mycena s.s.) driven by repeated elements and novel gene families across ecological guilds.</title>
        <authorList>
            <consortium name="Lawrence Berkeley National Laboratory"/>
            <person name="Harder C.B."/>
            <person name="Miyauchi S."/>
            <person name="Viragh M."/>
            <person name="Kuo A."/>
            <person name="Thoen E."/>
            <person name="Andreopoulos B."/>
            <person name="Lu D."/>
            <person name="Skrede I."/>
            <person name="Drula E."/>
            <person name="Henrissat B."/>
            <person name="Morin E."/>
            <person name="Kohler A."/>
            <person name="Barry K."/>
            <person name="LaButti K."/>
            <person name="Morin E."/>
            <person name="Salamov A."/>
            <person name="Lipzen A."/>
            <person name="Mereny Z."/>
            <person name="Hegedus B."/>
            <person name="Baldrian P."/>
            <person name="Stursova M."/>
            <person name="Weitz H."/>
            <person name="Taylor A."/>
            <person name="Grigoriev I.V."/>
            <person name="Nagy L.G."/>
            <person name="Martin F."/>
            <person name="Kauserud H."/>
        </authorList>
    </citation>
    <scope>NUCLEOTIDE SEQUENCE</scope>
    <source>
        <strain evidence="2">9144</strain>
    </source>
</reference>
<dbReference type="EMBL" id="JARJCW010000033">
    <property type="protein sequence ID" value="KAJ7208678.1"/>
    <property type="molecule type" value="Genomic_DNA"/>
</dbReference>
<dbReference type="Proteomes" id="UP001219525">
    <property type="component" value="Unassembled WGS sequence"/>
</dbReference>
<feature type="transmembrane region" description="Helical" evidence="1">
    <location>
        <begin position="102"/>
        <end position="121"/>
    </location>
</feature>
<evidence type="ECO:0000256" key="1">
    <source>
        <dbReference type="SAM" id="Phobius"/>
    </source>
</evidence>
<feature type="transmembrane region" description="Helical" evidence="1">
    <location>
        <begin position="172"/>
        <end position="192"/>
    </location>
</feature>
<feature type="transmembrane region" description="Helical" evidence="1">
    <location>
        <begin position="12"/>
        <end position="36"/>
    </location>
</feature>
<evidence type="ECO:0000313" key="3">
    <source>
        <dbReference type="Proteomes" id="UP001219525"/>
    </source>
</evidence>
<organism evidence="2 3">
    <name type="scientific">Mycena pura</name>
    <dbReference type="NCBI Taxonomy" id="153505"/>
    <lineage>
        <taxon>Eukaryota</taxon>
        <taxon>Fungi</taxon>
        <taxon>Dikarya</taxon>
        <taxon>Basidiomycota</taxon>
        <taxon>Agaricomycotina</taxon>
        <taxon>Agaricomycetes</taxon>
        <taxon>Agaricomycetidae</taxon>
        <taxon>Agaricales</taxon>
        <taxon>Marasmiineae</taxon>
        <taxon>Mycenaceae</taxon>
        <taxon>Mycena</taxon>
    </lineage>
</organism>
<keyword evidence="1" id="KW-0812">Transmembrane</keyword>
<feature type="transmembrane region" description="Helical" evidence="1">
    <location>
        <begin position="133"/>
        <end position="152"/>
    </location>
</feature>
<keyword evidence="1" id="KW-1133">Transmembrane helix</keyword>
<sequence>MLTVPRISTALATVVIETFFYGIYLVLFLTSIYLLFTAQSRGLRRERSVWLSPILCGGSVLFIVVTGHWILTIDRLFLAFVTVDNGANPLRFYGDFSQATQIMQSSLLLASLAVVDALFVHRLSTVWGHKQHVMIFPALSLLGLVASGFGAIYEFSRFSPGDSVSELANGWIVADTIFTVLTNMYCTALIAWRLWRVQSIVKPVGASNLMSVLAIIVESAALSAIWAVFFIVTYAARSNLRFLIDVTPSIVGAANMLIYVRVGLGWAYAPVKPLNATATKHYASKSNSQETVPVCDEGHWKKQVALVWADIWIG</sequence>
<accession>A0AAD6YGL4</accession>
<feature type="transmembrane region" description="Helical" evidence="1">
    <location>
        <begin position="212"/>
        <end position="236"/>
    </location>
</feature>
<name>A0AAD6YGL4_9AGAR</name>